<evidence type="ECO:0000313" key="4">
    <source>
        <dbReference type="Proteomes" id="UP000610931"/>
    </source>
</evidence>
<dbReference type="AlphaFoldDB" id="A0A8J7IGE5"/>
<feature type="chain" id="PRO_5035314024" evidence="2">
    <location>
        <begin position="21"/>
        <end position="357"/>
    </location>
</feature>
<keyword evidence="2" id="KW-0732">Signal</keyword>
<feature type="region of interest" description="Disordered" evidence="1">
    <location>
        <begin position="21"/>
        <end position="40"/>
    </location>
</feature>
<name>A0A8J7IGE5_9FLAO</name>
<evidence type="ECO:0000313" key="3">
    <source>
        <dbReference type="EMBL" id="MBJ6369077.1"/>
    </source>
</evidence>
<evidence type="ECO:0000256" key="2">
    <source>
        <dbReference type="SAM" id="SignalP"/>
    </source>
</evidence>
<dbReference type="RefSeq" id="WP_199115848.1">
    <property type="nucleotide sequence ID" value="NZ_JAELVQ010000019.1"/>
</dbReference>
<comment type="caution">
    <text evidence="3">The sequence shown here is derived from an EMBL/GenBank/DDBJ whole genome shotgun (WGS) entry which is preliminary data.</text>
</comment>
<gene>
    <name evidence="3" type="ORF">JF259_13355</name>
</gene>
<keyword evidence="4" id="KW-1185">Reference proteome</keyword>
<sequence>MKRSFINLAFSLLLISCSSSDPNNNTTPPPSGGNNGGNASQWLIPINEVKDGGPGKDGIPSIDNPKFITANETTFLADDDLVVGIHVNGEARAYPHDILDWHEVTNDDINGESLTINYCPLTGTAFSWKSEVNGTKSTFGVSGLLYNSNLILYDRNTDSNWSQLKLECVNGPLISKTPTLVKVIETTWNRWKTLYPNTKVLDVNTGFSRNYGQYPYGEYKTNHGFFLFQPAIFNNALPNKERVHAIISGDKSKVYRFSDFSGGKTIIDVFNGSSYLIVGNDDLICSFVLPEAYEDLTFEHKQNTTDGALFEDNEGNRWSAFGEVISGPRLGEKLTASKSVISFWFAIAAFYPNPDIY</sequence>
<dbReference type="EMBL" id="JAELVQ010000019">
    <property type="protein sequence ID" value="MBJ6369077.1"/>
    <property type="molecule type" value="Genomic_DNA"/>
</dbReference>
<proteinExistence type="predicted"/>
<dbReference type="Proteomes" id="UP000610931">
    <property type="component" value="Unassembled WGS sequence"/>
</dbReference>
<reference evidence="3" key="1">
    <citation type="submission" date="2020-12" db="EMBL/GenBank/DDBJ databases">
        <title>Snuella sp. nov., isolated from sediment in Incheon.</title>
        <authorList>
            <person name="Kim W."/>
        </authorList>
    </citation>
    <scope>NUCLEOTIDE SEQUENCE</scope>
    <source>
        <strain evidence="3">CAU 1569</strain>
    </source>
</reference>
<dbReference type="PROSITE" id="PS51257">
    <property type="entry name" value="PROKAR_LIPOPROTEIN"/>
    <property type="match status" value="1"/>
</dbReference>
<accession>A0A8J7IGE5</accession>
<feature type="signal peptide" evidence="2">
    <location>
        <begin position="1"/>
        <end position="20"/>
    </location>
</feature>
<organism evidence="3 4">
    <name type="scientific">Snuella sedimenti</name>
    <dbReference type="NCBI Taxonomy" id="2798802"/>
    <lineage>
        <taxon>Bacteria</taxon>
        <taxon>Pseudomonadati</taxon>
        <taxon>Bacteroidota</taxon>
        <taxon>Flavobacteriia</taxon>
        <taxon>Flavobacteriales</taxon>
        <taxon>Flavobacteriaceae</taxon>
        <taxon>Snuella</taxon>
    </lineage>
</organism>
<dbReference type="Pfam" id="PF11376">
    <property type="entry name" value="DUF3179"/>
    <property type="match status" value="1"/>
</dbReference>
<dbReference type="InterPro" id="IPR021516">
    <property type="entry name" value="DUF3179"/>
</dbReference>
<protein>
    <submittedName>
        <fullName evidence="3">DUF3179 domain-containing protein</fullName>
    </submittedName>
</protein>
<evidence type="ECO:0000256" key="1">
    <source>
        <dbReference type="SAM" id="MobiDB-lite"/>
    </source>
</evidence>